<accession>A0A820T326</accession>
<dbReference type="AlphaFoldDB" id="A0A820T326"/>
<feature type="non-terminal residue" evidence="2">
    <location>
        <position position="1"/>
    </location>
</feature>
<organism evidence="2 3">
    <name type="scientific">Adineta steineri</name>
    <dbReference type="NCBI Taxonomy" id="433720"/>
    <lineage>
        <taxon>Eukaryota</taxon>
        <taxon>Metazoa</taxon>
        <taxon>Spiralia</taxon>
        <taxon>Gnathifera</taxon>
        <taxon>Rotifera</taxon>
        <taxon>Eurotatoria</taxon>
        <taxon>Bdelloidea</taxon>
        <taxon>Adinetida</taxon>
        <taxon>Adinetidae</taxon>
        <taxon>Adineta</taxon>
    </lineage>
</organism>
<dbReference type="Proteomes" id="UP000663881">
    <property type="component" value="Unassembled WGS sequence"/>
</dbReference>
<name>A0A820T326_9BILA</name>
<feature type="region of interest" description="Disordered" evidence="1">
    <location>
        <begin position="24"/>
        <end position="55"/>
    </location>
</feature>
<dbReference type="EMBL" id="CAJOAY010037505">
    <property type="protein sequence ID" value="CAF4464378.1"/>
    <property type="molecule type" value="Genomic_DNA"/>
</dbReference>
<reference evidence="2" key="1">
    <citation type="submission" date="2021-02" db="EMBL/GenBank/DDBJ databases">
        <authorList>
            <person name="Nowell W R."/>
        </authorList>
    </citation>
    <scope>NUCLEOTIDE SEQUENCE</scope>
</reference>
<protein>
    <submittedName>
        <fullName evidence="2">Uncharacterized protein</fullName>
    </submittedName>
</protein>
<evidence type="ECO:0000313" key="3">
    <source>
        <dbReference type="Proteomes" id="UP000663881"/>
    </source>
</evidence>
<evidence type="ECO:0000256" key="1">
    <source>
        <dbReference type="SAM" id="MobiDB-lite"/>
    </source>
</evidence>
<comment type="caution">
    <text evidence="2">The sequence shown here is derived from an EMBL/GenBank/DDBJ whole genome shotgun (WGS) entry which is preliminary data.</text>
</comment>
<evidence type="ECO:0000313" key="2">
    <source>
        <dbReference type="EMBL" id="CAF4464378.1"/>
    </source>
</evidence>
<gene>
    <name evidence="2" type="ORF">OKA104_LOCUS54881</name>
</gene>
<sequence>ENIERREQLHNNANNNQVQFLYRPSQSDDSLIIETKPPPPPTTEVRQRLPSSKIS</sequence>
<proteinExistence type="predicted"/>